<accession>A0A060CPG6</accession>
<feature type="domain" description="MalQ N-terminal beta-sandwich" evidence="1">
    <location>
        <begin position="59"/>
        <end position="136"/>
    </location>
</feature>
<organism evidence="2">
    <name type="scientific">uncultured Arcanobacterium sp</name>
    <dbReference type="NCBI Taxonomy" id="487520"/>
    <lineage>
        <taxon>Bacteria</taxon>
        <taxon>Bacillati</taxon>
        <taxon>Actinomycetota</taxon>
        <taxon>Actinomycetes</taxon>
        <taxon>Actinomycetales</taxon>
        <taxon>Actinomycetaceae</taxon>
        <taxon>Arcanobacterium</taxon>
        <taxon>environmental samples</taxon>
    </lineage>
</organism>
<name>A0A060CPG6_9ACTO</name>
<dbReference type="AlphaFoldDB" id="A0A060CPG6"/>
<evidence type="ECO:0000259" key="1">
    <source>
        <dbReference type="Pfam" id="PF21226"/>
    </source>
</evidence>
<feature type="non-terminal residue" evidence="2">
    <location>
        <position position="1"/>
    </location>
</feature>
<evidence type="ECO:0000313" key="2">
    <source>
        <dbReference type="EMBL" id="AIA94796.1"/>
    </source>
</evidence>
<feature type="non-terminal residue" evidence="2">
    <location>
        <position position="150"/>
    </location>
</feature>
<dbReference type="InterPro" id="IPR048458">
    <property type="entry name" value="MalQ_N"/>
</dbReference>
<protein>
    <submittedName>
        <fullName evidence="2">CAZy families GH77 protein</fullName>
    </submittedName>
</protein>
<reference evidence="2" key="1">
    <citation type="journal article" date="2013" name="Environ. Microbiol.">
        <title>Seasonally variable intestinal metagenomes of the red palm weevil (Rhynchophorus ferrugineus).</title>
        <authorList>
            <person name="Jia S."/>
            <person name="Zhang X."/>
            <person name="Zhang G."/>
            <person name="Yin A."/>
            <person name="Zhang S."/>
            <person name="Li F."/>
            <person name="Wang L."/>
            <person name="Zhao D."/>
            <person name="Yun Q."/>
            <person name="Tala"/>
            <person name="Wang J."/>
            <person name="Sun G."/>
            <person name="Baabdullah M."/>
            <person name="Yu X."/>
            <person name="Hu S."/>
            <person name="Al-Mssallem I.S."/>
            <person name="Yu J."/>
        </authorList>
    </citation>
    <scope>NUCLEOTIDE SEQUENCE</scope>
</reference>
<dbReference type="EMBL" id="KF127440">
    <property type="protein sequence ID" value="AIA94796.1"/>
    <property type="molecule type" value="Genomic_DNA"/>
</dbReference>
<dbReference type="Pfam" id="PF21226">
    <property type="entry name" value="MalQ_N"/>
    <property type="match status" value="1"/>
</dbReference>
<sequence length="150" mass="16242">VAEAYGVSTEYWAFDGSLTPVSDATLIKVLAAMDVDVSSADSARRAIRDSELRPWRQMIPECTIVRQGHESGIQIHVPHGSSLHVYMELEDGTRIDLRQVDDFTPPRDVDGVLHGQASFIVPRSIPLGYHTVYADGHGPAGGGVLADHAP</sequence>
<proteinExistence type="predicted"/>